<reference evidence="2" key="1">
    <citation type="submission" date="2019-11" db="EMBL/GenBank/DDBJ databases">
        <title>Description of new Acetobacter species.</title>
        <authorList>
            <person name="Cleenwerck I."/>
            <person name="Sombolestani A.S."/>
        </authorList>
    </citation>
    <scope>NUCLEOTIDE SEQUENCE</scope>
    <source>
        <strain evidence="2">LMG 1626</strain>
    </source>
</reference>
<name>A0A967EAP9_9PROT</name>
<dbReference type="PANTHER" id="PTHR11669:SF8">
    <property type="entry name" value="DNA POLYMERASE III SUBUNIT DELTA"/>
    <property type="match status" value="1"/>
</dbReference>
<dbReference type="InterPro" id="IPR003593">
    <property type="entry name" value="AAA+_ATPase"/>
</dbReference>
<dbReference type="GO" id="GO:0006261">
    <property type="term" value="P:DNA-templated DNA replication"/>
    <property type="evidence" value="ECO:0007669"/>
    <property type="project" value="TreeGrafter"/>
</dbReference>
<proteinExistence type="predicted"/>
<dbReference type="SUPFAM" id="SSF52540">
    <property type="entry name" value="P-loop containing nucleoside triphosphate hydrolases"/>
    <property type="match status" value="1"/>
</dbReference>
<evidence type="ECO:0000259" key="1">
    <source>
        <dbReference type="SMART" id="SM00382"/>
    </source>
</evidence>
<dbReference type="EC" id="2.7.7.7" evidence="2"/>
<dbReference type="AlphaFoldDB" id="A0A967EAP9"/>
<gene>
    <name evidence="2" type="ORF">GOB87_01280</name>
</gene>
<dbReference type="NCBIfam" id="NF005677">
    <property type="entry name" value="PRK07471.1"/>
    <property type="match status" value="1"/>
</dbReference>
<dbReference type="EMBL" id="WOTH01000002">
    <property type="protein sequence ID" value="NHO52598.1"/>
    <property type="molecule type" value="Genomic_DNA"/>
</dbReference>
<evidence type="ECO:0000313" key="3">
    <source>
        <dbReference type="Proteomes" id="UP000597459"/>
    </source>
</evidence>
<dbReference type="PANTHER" id="PTHR11669">
    <property type="entry name" value="REPLICATION FACTOR C / DNA POLYMERASE III GAMMA-TAU SUBUNIT"/>
    <property type="match status" value="1"/>
</dbReference>
<dbReference type="Proteomes" id="UP000597459">
    <property type="component" value="Unassembled WGS sequence"/>
</dbReference>
<protein>
    <submittedName>
        <fullName evidence="2">DNA polymerase III subunit delta</fullName>
        <ecNumber evidence="2">2.7.7.7</ecNumber>
    </submittedName>
</protein>
<organism evidence="2 3">
    <name type="scientific">Acetobacter estunensis</name>
    <dbReference type="NCBI Taxonomy" id="104097"/>
    <lineage>
        <taxon>Bacteria</taxon>
        <taxon>Pseudomonadati</taxon>
        <taxon>Pseudomonadota</taxon>
        <taxon>Alphaproteobacteria</taxon>
        <taxon>Acetobacterales</taxon>
        <taxon>Acetobacteraceae</taxon>
        <taxon>Acetobacter</taxon>
    </lineage>
</organism>
<dbReference type="InterPro" id="IPR027417">
    <property type="entry name" value="P-loop_NTPase"/>
</dbReference>
<evidence type="ECO:0000313" key="2">
    <source>
        <dbReference type="EMBL" id="NHO52598.1"/>
    </source>
</evidence>
<dbReference type="InterPro" id="IPR050238">
    <property type="entry name" value="DNA_Rep/Repair_Clamp_Loader"/>
</dbReference>
<comment type="caution">
    <text evidence="2">The sequence shown here is derived from an EMBL/GenBank/DDBJ whole genome shotgun (WGS) entry which is preliminary data.</text>
</comment>
<dbReference type="SMART" id="SM00382">
    <property type="entry name" value="AAA"/>
    <property type="match status" value="1"/>
</dbReference>
<feature type="domain" description="AAA+ ATPase" evidence="1">
    <location>
        <begin position="50"/>
        <end position="196"/>
    </location>
</feature>
<dbReference type="Pfam" id="PF13177">
    <property type="entry name" value="DNA_pol3_delta2"/>
    <property type="match status" value="1"/>
</dbReference>
<dbReference type="Gene3D" id="3.40.50.300">
    <property type="entry name" value="P-loop containing nucleotide triphosphate hydrolases"/>
    <property type="match status" value="1"/>
</dbReference>
<dbReference type="GO" id="GO:0003887">
    <property type="term" value="F:DNA-directed DNA polymerase activity"/>
    <property type="evidence" value="ECO:0007669"/>
    <property type="project" value="UniProtKB-EC"/>
</dbReference>
<sequence length="335" mass="35610">MAARRATSAAEADPNAVVSPLDAARQASLALVGHEAELEVFAKAFASGRLHHAWLLTGPEGIGKTALAFRMARILLNAQDGASQAGHLVTAGSHPDLLAVGRSFDEKRQRFRGEIVADEIRPINAFMHRTAAEGGWRVVIIDTAEAMNRNAANALLKILEEPPARAILILTSATPGALLPTIRSRVRKLSVLPLSETEMRRVLDRVAPEAEPQEIERVLPLAQGSPGRALTLLADKGGALEKLAHEALSGMPAGRTLDVAETLGRSGDTAFALFFGLLGNALANAARSAPLARGAHLADVWRQIASLREQTERFNLDKQEAVIEALTLAATAGRS</sequence>
<keyword evidence="3" id="KW-1185">Reference proteome</keyword>
<accession>A0A967EAP9</accession>
<keyword evidence="2" id="KW-0808">Transferase</keyword>
<keyword evidence="2" id="KW-0548">Nucleotidyltransferase</keyword>